<name>A0A3A9XXU7_9ACTN</name>
<feature type="transmembrane region" description="Helical" evidence="1">
    <location>
        <begin position="28"/>
        <end position="52"/>
    </location>
</feature>
<dbReference type="AlphaFoldDB" id="A0A3A9XXU7"/>
<reference evidence="2 3" key="1">
    <citation type="submission" date="2018-09" db="EMBL/GenBank/DDBJ databases">
        <title>Micromonospora sp. nov. MS1-9, isolated from a root of Musa sp.</title>
        <authorList>
            <person name="Kuncharoen N."/>
            <person name="Kudo T."/>
            <person name="Ohkuma M."/>
            <person name="Yuki M."/>
            <person name="Tanasupawat S."/>
        </authorList>
    </citation>
    <scope>NUCLEOTIDE SEQUENCE [LARGE SCALE GENOMIC DNA]</scope>
    <source>
        <strain evidence="2 3">MS1-9</strain>
    </source>
</reference>
<dbReference type="Proteomes" id="UP000275865">
    <property type="component" value="Unassembled WGS sequence"/>
</dbReference>
<gene>
    <name evidence="2" type="ORF">D7044_20455</name>
</gene>
<feature type="transmembrane region" description="Helical" evidence="1">
    <location>
        <begin position="406"/>
        <end position="427"/>
    </location>
</feature>
<evidence type="ECO:0000256" key="1">
    <source>
        <dbReference type="SAM" id="Phobius"/>
    </source>
</evidence>
<feature type="transmembrane region" description="Helical" evidence="1">
    <location>
        <begin position="216"/>
        <end position="237"/>
    </location>
</feature>
<feature type="transmembrane region" description="Helical" evidence="1">
    <location>
        <begin position="112"/>
        <end position="135"/>
    </location>
</feature>
<organism evidence="2 3">
    <name type="scientific">Micromonospora musae</name>
    <dbReference type="NCBI Taxonomy" id="1894970"/>
    <lineage>
        <taxon>Bacteria</taxon>
        <taxon>Bacillati</taxon>
        <taxon>Actinomycetota</taxon>
        <taxon>Actinomycetes</taxon>
        <taxon>Micromonosporales</taxon>
        <taxon>Micromonosporaceae</taxon>
        <taxon>Micromonospora</taxon>
    </lineage>
</organism>
<dbReference type="EMBL" id="RAZT01000010">
    <property type="protein sequence ID" value="RKN29981.1"/>
    <property type="molecule type" value="Genomic_DNA"/>
</dbReference>
<dbReference type="Pfam" id="PF19814">
    <property type="entry name" value="DUF6297"/>
    <property type="match status" value="1"/>
</dbReference>
<sequence length="510" mass="52568">MTTTHAPAHTPAAPADVRRRLRRMRVAAVGRVDPSSVYCVLLAIVMAVVLFGRPLGVVVWPADAAGLSVPVLVGAGLVLLAFLGVLRRLGPVVVSRADATWLLPAPVPRRTLLTPALLLTALSATVVGGLVGLAVAGRAAERPVTSAVVVAAVAGGATIGLLLALLAVHAQTRPRSGRAVDLIAGIAAAALVAVAVHERLTGGYAPPGDVLPPASVILVAAGVALPLVLAAVVSVWWRLDSWPTHRIAETSAATGSYADAVFAIEPSFISAQSSRRYWRHRTGIRTSRLLRDRRVPPLVAQDLLQVRRKPGRLLWLVGTATAPAVVADGPVWLLIGIVLVGALAAASVTGEATHSDASNPAALRLLGLTFRQVYAQRLVVPAGIAALWGAIALGAAQATDALSGPWWALGLAAGPAAAVAALYRAKISANSLGHIFIDTPAGAFPSGLLLWLVNGVDVVAVLGLPMVIALVTERAPEHLSWSSVLVQAMLSVAGCLVLLLRRKTARIVGV</sequence>
<evidence type="ECO:0000313" key="3">
    <source>
        <dbReference type="Proteomes" id="UP000275865"/>
    </source>
</evidence>
<feature type="transmembrane region" description="Helical" evidence="1">
    <location>
        <begin position="374"/>
        <end position="394"/>
    </location>
</feature>
<dbReference type="RefSeq" id="WP_120689930.1">
    <property type="nucleotide sequence ID" value="NZ_RAZT01000010.1"/>
</dbReference>
<feature type="transmembrane region" description="Helical" evidence="1">
    <location>
        <begin position="147"/>
        <end position="167"/>
    </location>
</feature>
<protein>
    <submittedName>
        <fullName evidence="2">Uncharacterized protein</fullName>
    </submittedName>
</protein>
<dbReference type="InterPro" id="IPR046264">
    <property type="entry name" value="DUF6297"/>
</dbReference>
<feature type="transmembrane region" description="Helical" evidence="1">
    <location>
        <begin position="478"/>
        <end position="500"/>
    </location>
</feature>
<feature type="transmembrane region" description="Helical" evidence="1">
    <location>
        <begin position="311"/>
        <end position="327"/>
    </location>
</feature>
<feature type="transmembrane region" description="Helical" evidence="1">
    <location>
        <begin position="179"/>
        <end position="196"/>
    </location>
</feature>
<keyword evidence="1" id="KW-0812">Transmembrane</keyword>
<evidence type="ECO:0000313" key="2">
    <source>
        <dbReference type="EMBL" id="RKN29981.1"/>
    </source>
</evidence>
<proteinExistence type="predicted"/>
<comment type="caution">
    <text evidence="2">The sequence shown here is derived from an EMBL/GenBank/DDBJ whole genome shotgun (WGS) entry which is preliminary data.</text>
</comment>
<feature type="transmembrane region" description="Helical" evidence="1">
    <location>
        <begin position="333"/>
        <end position="353"/>
    </location>
</feature>
<accession>A0A3A9XXU7</accession>
<feature type="transmembrane region" description="Helical" evidence="1">
    <location>
        <begin position="64"/>
        <end position="86"/>
    </location>
</feature>
<feature type="transmembrane region" description="Helical" evidence="1">
    <location>
        <begin position="448"/>
        <end position="472"/>
    </location>
</feature>
<keyword evidence="1" id="KW-0472">Membrane</keyword>
<keyword evidence="1" id="KW-1133">Transmembrane helix</keyword>